<gene>
    <name evidence="3" type="primary">ispD</name>
    <name evidence="3" type="ORF">KDU71_08170</name>
</gene>
<dbReference type="FunFam" id="3.90.550.10:FF:000003">
    <property type="entry name" value="2-C-methyl-D-erythritol 4-phosphate cytidylyltransferase"/>
    <property type="match status" value="1"/>
</dbReference>
<dbReference type="PANTHER" id="PTHR32125:SF4">
    <property type="entry name" value="2-C-METHYL-D-ERYTHRITOL 4-PHOSPHATE CYTIDYLYLTRANSFERASE, CHLOROPLASTIC"/>
    <property type="match status" value="1"/>
</dbReference>
<reference evidence="3" key="2">
    <citation type="submission" date="2021-04" db="EMBL/GenBank/DDBJ databases">
        <authorList>
            <person name="Zhang T."/>
            <person name="Zhang Y."/>
            <person name="Lu D."/>
            <person name="Zuo D."/>
            <person name="Du Z."/>
        </authorList>
    </citation>
    <scope>NUCLEOTIDE SEQUENCE</scope>
    <source>
        <strain evidence="3">JR1</strain>
    </source>
</reference>
<accession>A0A941F393</accession>
<keyword evidence="1 3" id="KW-0808">Transferase</keyword>
<dbReference type="InterPro" id="IPR050088">
    <property type="entry name" value="IspD/TarI_cytidylyltransf_bact"/>
</dbReference>
<dbReference type="EMBL" id="JAGTAR010000010">
    <property type="protein sequence ID" value="MBR8535532.1"/>
    <property type="molecule type" value="Genomic_DNA"/>
</dbReference>
<dbReference type="CDD" id="cd02516">
    <property type="entry name" value="CDP-ME_synthetase"/>
    <property type="match status" value="1"/>
</dbReference>
<dbReference type="PANTHER" id="PTHR32125">
    <property type="entry name" value="2-C-METHYL-D-ERYTHRITOL 4-PHOSPHATE CYTIDYLYLTRANSFERASE, CHLOROPLASTIC"/>
    <property type="match status" value="1"/>
</dbReference>
<sequence>MDVILLAAGVGKRAKLNLPKQFYKINGKPFLVYSMEKLLKCESVSRLIVTCQPEYMQEYQRYVDEYDIPNVVYVEGGETRQASVYNALQQVTSDKVMIHEAARPLISEEFIQEVVEASKTEDAVVPTIPIKFTVSRGGKYMSGELVRDELHNVQLPQVFTTSLLKAYHEKAKQEAYNATEDGSLFFHYGGKVRFVEGRESNIKITTPLDIELVNKLLKF</sequence>
<dbReference type="GO" id="GO:0008299">
    <property type="term" value="P:isoprenoid biosynthetic process"/>
    <property type="evidence" value="ECO:0007669"/>
    <property type="project" value="InterPro"/>
</dbReference>
<dbReference type="InterPro" id="IPR001228">
    <property type="entry name" value="IspD"/>
</dbReference>
<dbReference type="GO" id="GO:0050518">
    <property type="term" value="F:2-C-methyl-D-erythritol 4-phosphate cytidylyltransferase activity"/>
    <property type="evidence" value="ECO:0007669"/>
    <property type="project" value="UniProtKB-EC"/>
</dbReference>
<keyword evidence="2 3" id="KW-0548">Nucleotidyltransferase</keyword>
<evidence type="ECO:0000256" key="2">
    <source>
        <dbReference type="ARBA" id="ARBA00022695"/>
    </source>
</evidence>
<keyword evidence="4" id="KW-1185">Reference proteome</keyword>
<dbReference type="Pfam" id="PF01128">
    <property type="entry name" value="IspD"/>
    <property type="match status" value="1"/>
</dbReference>
<organism evidence="3 4">
    <name type="scientific">Carboxylicivirga sediminis</name>
    <dbReference type="NCBI Taxonomy" id="2006564"/>
    <lineage>
        <taxon>Bacteria</taxon>
        <taxon>Pseudomonadati</taxon>
        <taxon>Bacteroidota</taxon>
        <taxon>Bacteroidia</taxon>
        <taxon>Marinilabiliales</taxon>
        <taxon>Marinilabiliaceae</taxon>
        <taxon>Carboxylicivirga</taxon>
    </lineage>
</organism>
<proteinExistence type="predicted"/>
<name>A0A941F393_9BACT</name>
<dbReference type="NCBIfam" id="TIGR00453">
    <property type="entry name" value="ispD"/>
    <property type="match status" value="1"/>
</dbReference>
<dbReference type="InterPro" id="IPR029044">
    <property type="entry name" value="Nucleotide-diphossugar_trans"/>
</dbReference>
<dbReference type="SUPFAM" id="SSF53448">
    <property type="entry name" value="Nucleotide-diphospho-sugar transferases"/>
    <property type="match status" value="1"/>
</dbReference>
<dbReference type="Gene3D" id="3.90.550.10">
    <property type="entry name" value="Spore Coat Polysaccharide Biosynthesis Protein SpsA, Chain A"/>
    <property type="match status" value="1"/>
</dbReference>
<dbReference type="InterPro" id="IPR034683">
    <property type="entry name" value="IspD/TarI"/>
</dbReference>
<dbReference type="Proteomes" id="UP000679220">
    <property type="component" value="Unassembled WGS sequence"/>
</dbReference>
<evidence type="ECO:0000313" key="4">
    <source>
        <dbReference type="Proteomes" id="UP000679220"/>
    </source>
</evidence>
<dbReference type="EC" id="2.7.7.60" evidence="3"/>
<evidence type="ECO:0000313" key="3">
    <source>
        <dbReference type="EMBL" id="MBR8535532.1"/>
    </source>
</evidence>
<dbReference type="AlphaFoldDB" id="A0A941F393"/>
<evidence type="ECO:0000256" key="1">
    <source>
        <dbReference type="ARBA" id="ARBA00022679"/>
    </source>
</evidence>
<reference evidence="3" key="1">
    <citation type="journal article" date="2018" name="Int. J. Syst. Evol. Microbiol.">
        <title>Carboxylicivirga sediminis sp. nov., isolated from coastal sediment.</title>
        <authorList>
            <person name="Wang F.Q."/>
            <person name="Ren L.H."/>
            <person name="Zou R.J."/>
            <person name="Sun Y.Z."/>
            <person name="Liu X.J."/>
            <person name="Jiang F."/>
            <person name="Liu L.J."/>
        </authorList>
    </citation>
    <scope>NUCLEOTIDE SEQUENCE</scope>
    <source>
        <strain evidence="3">JR1</strain>
    </source>
</reference>
<comment type="caution">
    <text evidence="3">The sequence shown here is derived from an EMBL/GenBank/DDBJ whole genome shotgun (WGS) entry which is preliminary data.</text>
</comment>
<protein>
    <submittedName>
        <fullName evidence="3">2-C-methyl-D-erythritol 4-phosphate cytidylyltransferase</fullName>
        <ecNumber evidence="3">2.7.7.60</ecNumber>
    </submittedName>
</protein>
<dbReference type="RefSeq" id="WP_212189478.1">
    <property type="nucleotide sequence ID" value="NZ_JAGTAR010000010.1"/>
</dbReference>